<dbReference type="GO" id="GO:0005789">
    <property type="term" value="C:endoplasmic reticulum membrane"/>
    <property type="evidence" value="ECO:0007669"/>
    <property type="project" value="TreeGrafter"/>
</dbReference>
<dbReference type="OrthoDB" id="346910at2759"/>
<dbReference type="EMBL" id="BRXZ01006926">
    <property type="protein sequence ID" value="GMI22006.1"/>
    <property type="molecule type" value="Genomic_DNA"/>
</dbReference>
<evidence type="ECO:0000313" key="12">
    <source>
        <dbReference type="Proteomes" id="UP001165082"/>
    </source>
</evidence>
<name>A0A9W7FVD4_9STRA</name>
<comment type="caution">
    <text evidence="11">The sequence shown here is derived from an EMBL/GenBank/DDBJ whole genome shotgun (WGS) entry which is preliminary data.</text>
</comment>
<sequence length="202" mass="23614">GAHYPAGGHYLRWESWCRYLECRVILDLMRATTVWLTNIPDPNGEGCMQRETFEIENVLTTFTFRRCGDNIFSGHASNLISLCIIMQRYIFGLPAIRRSRSLYYALSFTLWLLAMGELFYIIVARLHYTVDVVLALFLVVSVWLAYMPKHWGNKTKFFTYWKWVDGGYRRQVEDNDNYAGHKNMERDVESLRIAGNSSSSRL</sequence>
<keyword evidence="5" id="KW-0746">Sphingolipid metabolism</keyword>
<dbReference type="Pfam" id="PF14360">
    <property type="entry name" value="PAP2_C"/>
    <property type="match status" value="1"/>
</dbReference>
<feature type="transmembrane region" description="Helical" evidence="9">
    <location>
        <begin position="71"/>
        <end position="90"/>
    </location>
</feature>
<evidence type="ECO:0000256" key="4">
    <source>
        <dbReference type="ARBA" id="ARBA00022692"/>
    </source>
</evidence>
<evidence type="ECO:0000256" key="1">
    <source>
        <dbReference type="ARBA" id="ARBA00004141"/>
    </source>
</evidence>
<dbReference type="GO" id="GO:0000139">
    <property type="term" value="C:Golgi membrane"/>
    <property type="evidence" value="ECO:0007669"/>
    <property type="project" value="TreeGrafter"/>
</dbReference>
<reference evidence="11" key="1">
    <citation type="submission" date="2022-07" db="EMBL/GenBank/DDBJ databases">
        <title>Genome analysis of Parmales, a sister group of diatoms, reveals the evolutionary specialization of diatoms from phago-mixotrophs to photoautotrophs.</title>
        <authorList>
            <person name="Ban H."/>
            <person name="Sato S."/>
            <person name="Yoshikawa S."/>
            <person name="Kazumasa Y."/>
            <person name="Nakamura Y."/>
            <person name="Ichinomiya M."/>
            <person name="Saitoh K."/>
            <person name="Sato N."/>
            <person name="Blanc-Mathieu R."/>
            <person name="Endo H."/>
            <person name="Kuwata A."/>
            <person name="Ogata H."/>
        </authorList>
    </citation>
    <scope>NUCLEOTIDE SEQUENCE</scope>
</reference>
<evidence type="ECO:0000256" key="9">
    <source>
        <dbReference type="SAM" id="Phobius"/>
    </source>
</evidence>
<evidence type="ECO:0000256" key="7">
    <source>
        <dbReference type="ARBA" id="ARBA00023098"/>
    </source>
</evidence>
<evidence type="ECO:0000259" key="10">
    <source>
        <dbReference type="Pfam" id="PF14360"/>
    </source>
</evidence>
<protein>
    <recommendedName>
        <fullName evidence="10">Sphingomyelin synthase-like domain-containing protein</fullName>
    </recommendedName>
</protein>
<comment type="subcellular location">
    <subcellularLocation>
        <location evidence="1">Membrane</location>
        <topology evidence="1">Multi-pass membrane protein</topology>
    </subcellularLocation>
</comment>
<evidence type="ECO:0000256" key="5">
    <source>
        <dbReference type="ARBA" id="ARBA00022919"/>
    </source>
</evidence>
<dbReference type="GO" id="GO:0047493">
    <property type="term" value="F:ceramide cholinephosphotransferase activity"/>
    <property type="evidence" value="ECO:0007669"/>
    <property type="project" value="TreeGrafter"/>
</dbReference>
<gene>
    <name evidence="11" type="ORF">TrRE_jg2283</name>
</gene>
<dbReference type="GO" id="GO:0005886">
    <property type="term" value="C:plasma membrane"/>
    <property type="evidence" value="ECO:0007669"/>
    <property type="project" value="TreeGrafter"/>
</dbReference>
<accession>A0A9W7FVD4</accession>
<feature type="transmembrane region" description="Helical" evidence="9">
    <location>
        <begin position="102"/>
        <end position="122"/>
    </location>
</feature>
<comment type="similarity">
    <text evidence="2">Belongs to the sphingomyelin synthase family.</text>
</comment>
<dbReference type="PANTHER" id="PTHR21290">
    <property type="entry name" value="SPHINGOMYELIN SYNTHETASE"/>
    <property type="match status" value="1"/>
</dbReference>
<evidence type="ECO:0000256" key="6">
    <source>
        <dbReference type="ARBA" id="ARBA00022989"/>
    </source>
</evidence>
<dbReference type="InterPro" id="IPR045221">
    <property type="entry name" value="Sphingomyelin_synth-like"/>
</dbReference>
<evidence type="ECO:0000256" key="3">
    <source>
        <dbReference type="ARBA" id="ARBA00022679"/>
    </source>
</evidence>
<proteinExistence type="inferred from homology"/>
<feature type="transmembrane region" description="Helical" evidence="9">
    <location>
        <begin position="128"/>
        <end position="146"/>
    </location>
</feature>
<organism evidence="11 12">
    <name type="scientific">Triparma retinervis</name>
    <dbReference type="NCBI Taxonomy" id="2557542"/>
    <lineage>
        <taxon>Eukaryota</taxon>
        <taxon>Sar</taxon>
        <taxon>Stramenopiles</taxon>
        <taxon>Ochrophyta</taxon>
        <taxon>Bolidophyceae</taxon>
        <taxon>Parmales</taxon>
        <taxon>Triparmaceae</taxon>
        <taxon>Triparma</taxon>
    </lineage>
</organism>
<feature type="non-terminal residue" evidence="11">
    <location>
        <position position="1"/>
    </location>
</feature>
<keyword evidence="7" id="KW-0443">Lipid metabolism</keyword>
<dbReference type="GO" id="GO:0046513">
    <property type="term" value="P:ceramide biosynthetic process"/>
    <property type="evidence" value="ECO:0007669"/>
    <property type="project" value="TreeGrafter"/>
</dbReference>
<evidence type="ECO:0000256" key="2">
    <source>
        <dbReference type="ARBA" id="ARBA00005441"/>
    </source>
</evidence>
<keyword evidence="12" id="KW-1185">Reference proteome</keyword>
<dbReference type="GO" id="GO:0033188">
    <property type="term" value="F:sphingomyelin synthase activity"/>
    <property type="evidence" value="ECO:0007669"/>
    <property type="project" value="TreeGrafter"/>
</dbReference>
<keyword evidence="6 9" id="KW-1133">Transmembrane helix</keyword>
<keyword evidence="4 9" id="KW-0812">Transmembrane</keyword>
<feature type="domain" description="Sphingomyelin synthase-like" evidence="10">
    <location>
        <begin position="67"/>
        <end position="146"/>
    </location>
</feature>
<dbReference type="InterPro" id="IPR025749">
    <property type="entry name" value="Sphingomyelin_synth-like_dom"/>
</dbReference>
<dbReference type="PANTHER" id="PTHR21290:SF25">
    <property type="entry name" value="SPHINGOMYELIN SYNTHASE-RELATED PROTEIN 1"/>
    <property type="match status" value="1"/>
</dbReference>
<dbReference type="AlphaFoldDB" id="A0A9W7FVD4"/>
<evidence type="ECO:0000256" key="8">
    <source>
        <dbReference type="ARBA" id="ARBA00023136"/>
    </source>
</evidence>
<evidence type="ECO:0000313" key="11">
    <source>
        <dbReference type="EMBL" id="GMI22006.1"/>
    </source>
</evidence>
<dbReference type="Proteomes" id="UP001165082">
    <property type="component" value="Unassembled WGS sequence"/>
</dbReference>
<keyword evidence="8 9" id="KW-0472">Membrane</keyword>
<keyword evidence="3" id="KW-0808">Transferase</keyword>